<dbReference type="STRING" id="177199.A0A420Y9E6"/>
<organism evidence="2 3">
    <name type="scientific">Coniochaeta pulveracea</name>
    <dbReference type="NCBI Taxonomy" id="177199"/>
    <lineage>
        <taxon>Eukaryota</taxon>
        <taxon>Fungi</taxon>
        <taxon>Dikarya</taxon>
        <taxon>Ascomycota</taxon>
        <taxon>Pezizomycotina</taxon>
        <taxon>Sordariomycetes</taxon>
        <taxon>Sordariomycetidae</taxon>
        <taxon>Coniochaetales</taxon>
        <taxon>Coniochaetaceae</taxon>
        <taxon>Coniochaeta</taxon>
    </lineage>
</organism>
<protein>
    <recommendedName>
        <fullName evidence="1">Enoyl reductase (ER) domain-containing protein</fullName>
    </recommendedName>
</protein>
<dbReference type="SUPFAM" id="SSF50129">
    <property type="entry name" value="GroES-like"/>
    <property type="match status" value="1"/>
</dbReference>
<dbReference type="Gene3D" id="3.40.50.720">
    <property type="entry name" value="NAD(P)-binding Rossmann-like Domain"/>
    <property type="match status" value="1"/>
</dbReference>
<dbReference type="Gene3D" id="3.90.180.10">
    <property type="entry name" value="Medium-chain alcohol dehydrogenases, catalytic domain"/>
    <property type="match status" value="1"/>
</dbReference>
<dbReference type="Proteomes" id="UP000275385">
    <property type="component" value="Unassembled WGS sequence"/>
</dbReference>
<dbReference type="Pfam" id="PF00107">
    <property type="entry name" value="ADH_zinc_N"/>
    <property type="match status" value="1"/>
</dbReference>
<dbReference type="InterPro" id="IPR011032">
    <property type="entry name" value="GroES-like_sf"/>
</dbReference>
<dbReference type="InterPro" id="IPR020843">
    <property type="entry name" value="ER"/>
</dbReference>
<sequence>MSTHTVFRLPGKTRKSIRDIEVRQEQIPQPAPQQVLIRVRSVALNYRDHAIASGFYPFPVKEDVVPCSDLAGDVVSVGSEVKDIQKGDKVIVNFDLKTLSGNIVGWSASQGGPVDGVLRQHVSVPSAFVTKIPYDTKLSYSQLASIVCTGTTAWNALYGNNPLKPGQTVLFLGTGGVSITGLILAKAAGATTIITSSSDEKLKYVQETYGADHVINYKTTPNWSEKVLEITNGHGADIILENGGAGTIAQSINAVAYGGIVACIGFLAQCPQDQMPDVAAMTVGKGAIVRGIMIGSKVQLDEVARFVTSKNLQLPVEKEFGFSKEEVIAAWEYLASGQHIGKICIKVD</sequence>
<dbReference type="CDD" id="cd08276">
    <property type="entry name" value="MDR7"/>
    <property type="match status" value="1"/>
</dbReference>
<dbReference type="PANTHER" id="PTHR45033">
    <property type="match status" value="1"/>
</dbReference>
<reference evidence="2 3" key="1">
    <citation type="submission" date="2018-08" db="EMBL/GenBank/DDBJ databases">
        <title>Draft genome of the lignicolous fungus Coniochaeta pulveracea.</title>
        <authorList>
            <person name="Borstlap C.J."/>
            <person name="De Witt R.N."/>
            <person name="Botha A."/>
            <person name="Volschenk H."/>
        </authorList>
    </citation>
    <scope>NUCLEOTIDE SEQUENCE [LARGE SCALE GENOMIC DNA]</scope>
    <source>
        <strain evidence="2 3">CAB683</strain>
    </source>
</reference>
<dbReference type="GO" id="GO:0016491">
    <property type="term" value="F:oxidoreductase activity"/>
    <property type="evidence" value="ECO:0007669"/>
    <property type="project" value="InterPro"/>
</dbReference>
<proteinExistence type="predicted"/>
<dbReference type="SMART" id="SM00829">
    <property type="entry name" value="PKS_ER"/>
    <property type="match status" value="1"/>
</dbReference>
<gene>
    <name evidence="2" type="ORF">DL546_005390</name>
</gene>
<dbReference type="InterPro" id="IPR052711">
    <property type="entry name" value="Zinc_ADH-like"/>
</dbReference>
<evidence type="ECO:0000313" key="2">
    <source>
        <dbReference type="EMBL" id="RKU44502.1"/>
    </source>
</evidence>
<name>A0A420Y9E6_9PEZI</name>
<dbReference type="OrthoDB" id="3509362at2759"/>
<evidence type="ECO:0000259" key="1">
    <source>
        <dbReference type="SMART" id="SM00829"/>
    </source>
</evidence>
<accession>A0A420Y9E6</accession>
<dbReference type="PANTHER" id="PTHR45033:SF2">
    <property type="entry name" value="ZINC-TYPE ALCOHOL DEHYDROGENASE-LIKE PROTEIN C1773.06C"/>
    <property type="match status" value="1"/>
</dbReference>
<keyword evidence="3" id="KW-1185">Reference proteome</keyword>
<feature type="domain" description="Enoyl reductase (ER)" evidence="1">
    <location>
        <begin position="15"/>
        <end position="345"/>
    </location>
</feature>
<dbReference type="SUPFAM" id="SSF51735">
    <property type="entry name" value="NAD(P)-binding Rossmann-fold domains"/>
    <property type="match status" value="1"/>
</dbReference>
<dbReference type="InterPro" id="IPR013149">
    <property type="entry name" value="ADH-like_C"/>
</dbReference>
<dbReference type="InterPro" id="IPR036291">
    <property type="entry name" value="NAD(P)-bd_dom_sf"/>
</dbReference>
<dbReference type="Pfam" id="PF08240">
    <property type="entry name" value="ADH_N"/>
    <property type="match status" value="1"/>
</dbReference>
<dbReference type="InterPro" id="IPR013154">
    <property type="entry name" value="ADH-like_N"/>
</dbReference>
<evidence type="ECO:0000313" key="3">
    <source>
        <dbReference type="Proteomes" id="UP000275385"/>
    </source>
</evidence>
<comment type="caution">
    <text evidence="2">The sequence shown here is derived from an EMBL/GenBank/DDBJ whole genome shotgun (WGS) entry which is preliminary data.</text>
</comment>
<dbReference type="EMBL" id="QVQW01000030">
    <property type="protein sequence ID" value="RKU44502.1"/>
    <property type="molecule type" value="Genomic_DNA"/>
</dbReference>
<dbReference type="AlphaFoldDB" id="A0A420Y9E6"/>